<dbReference type="eggNOG" id="ENOG502RIV2">
    <property type="taxonomic scope" value="Eukaryota"/>
</dbReference>
<evidence type="ECO:0000313" key="9">
    <source>
        <dbReference type="Proteomes" id="UP000001067"/>
    </source>
</evidence>
<dbReference type="KEGG" id="pte:PTT_18646"/>
<gene>
    <name evidence="8" type="ORF">PTT_15360</name>
    <name evidence="7" type="ORF">PTT_18646</name>
</gene>
<evidence type="ECO:0000313" key="8">
    <source>
        <dbReference type="EMBL" id="EFQ88676.1"/>
    </source>
</evidence>
<evidence type="ECO:0000256" key="4">
    <source>
        <dbReference type="ARBA" id="ARBA00023136"/>
    </source>
</evidence>
<dbReference type="PANTHER" id="PTHR35042:SF1">
    <property type="entry name" value="DUF1772-DOMAIN-CONTAINING PROTEIN"/>
    <property type="match status" value="1"/>
</dbReference>
<dbReference type="EMBL" id="GL537506">
    <property type="protein sequence ID" value="EFQ86198.1"/>
    <property type="molecule type" value="Genomic_DNA"/>
</dbReference>
<reference evidence="8 9" key="1">
    <citation type="journal article" date="2010" name="Genome Biol.">
        <title>A first genome assembly of the barley fungal pathogen Pyrenophora teres f. teres.</title>
        <authorList>
            <person name="Ellwood S.R."/>
            <person name="Liu Z."/>
            <person name="Syme R.A."/>
            <person name="Lai Z."/>
            <person name="Hane J.K."/>
            <person name="Keiper F."/>
            <person name="Moffat C.S."/>
            <person name="Oliver R.P."/>
            <person name="Friesen T.L."/>
        </authorList>
    </citation>
    <scope>NUCLEOTIDE SEQUENCE [LARGE SCALE GENOMIC DNA]</scope>
    <source>
        <strain evidence="8 9">0-1</strain>
    </source>
</reference>
<evidence type="ECO:0000256" key="5">
    <source>
        <dbReference type="ARBA" id="ARBA00034313"/>
    </source>
</evidence>
<dbReference type="OrthoDB" id="5343383at2759"/>
<feature type="transmembrane region" description="Helical" evidence="6">
    <location>
        <begin position="57"/>
        <end position="76"/>
    </location>
</feature>
<dbReference type="GO" id="GO:0016020">
    <property type="term" value="C:membrane"/>
    <property type="evidence" value="ECO:0007669"/>
    <property type="project" value="UniProtKB-SubCell"/>
</dbReference>
<evidence type="ECO:0000256" key="2">
    <source>
        <dbReference type="ARBA" id="ARBA00022692"/>
    </source>
</evidence>
<organism evidence="9">
    <name type="scientific">Pyrenophora teres f. teres (strain 0-1)</name>
    <name type="common">Barley net blotch fungus</name>
    <name type="synonym">Drechslera teres f. teres</name>
    <dbReference type="NCBI Taxonomy" id="861557"/>
    <lineage>
        <taxon>Eukaryota</taxon>
        <taxon>Fungi</taxon>
        <taxon>Dikarya</taxon>
        <taxon>Ascomycota</taxon>
        <taxon>Pezizomycotina</taxon>
        <taxon>Dothideomycetes</taxon>
        <taxon>Pleosporomycetidae</taxon>
        <taxon>Pleosporales</taxon>
        <taxon>Pleosporineae</taxon>
        <taxon>Pleosporaceae</taxon>
        <taxon>Pyrenophora</taxon>
    </lineage>
</organism>
<evidence type="ECO:0000256" key="1">
    <source>
        <dbReference type="ARBA" id="ARBA00004141"/>
    </source>
</evidence>
<keyword evidence="4 6" id="KW-0472">Membrane</keyword>
<sequence length="158" mass="17015">MPPLTTHAPPKLLAKQWFQAYEFAPAYVGPMILLGASSNALLAYFTSSPSSVLARGLYVVAAGAMASVVPYTMLYMEPGVNGAGKCKVQGLLREDGFLLKVKGKGKVTEWDSASEEARRWAETVDMKVIVQTWARTNAWRYVISGVAMVVSAAATVLV</sequence>
<dbReference type="EMBL" id="GL536245">
    <property type="protein sequence ID" value="EFQ88676.1"/>
    <property type="molecule type" value="Genomic_DNA"/>
</dbReference>
<evidence type="ECO:0008006" key="10">
    <source>
        <dbReference type="Google" id="ProtNLM"/>
    </source>
</evidence>
<dbReference type="KEGG" id="pte:PTT_15360"/>
<dbReference type="PANTHER" id="PTHR35042">
    <property type="entry name" value="ANTHRONE OXYGENASE ENCC"/>
    <property type="match status" value="1"/>
</dbReference>
<evidence type="ECO:0000256" key="6">
    <source>
        <dbReference type="SAM" id="Phobius"/>
    </source>
</evidence>
<dbReference type="AlphaFoldDB" id="E3S024"/>
<feature type="transmembrane region" description="Helical" evidence="6">
    <location>
        <begin position="27"/>
        <end position="45"/>
    </location>
</feature>
<protein>
    <recommendedName>
        <fullName evidence="10">DUF1772 domain containing protein</fullName>
    </recommendedName>
</protein>
<comment type="similarity">
    <text evidence="5">Belongs to the anthrone oxygenase family.</text>
</comment>
<keyword evidence="3 6" id="KW-1133">Transmembrane helix</keyword>
<dbReference type="Pfam" id="PF08592">
    <property type="entry name" value="Anthrone_oxy"/>
    <property type="match status" value="1"/>
</dbReference>
<evidence type="ECO:0000313" key="7">
    <source>
        <dbReference type="EMBL" id="EFQ86198.1"/>
    </source>
</evidence>
<accession>E3S024</accession>
<comment type="subcellular location">
    <subcellularLocation>
        <location evidence="1">Membrane</location>
        <topology evidence="1">Multi-pass membrane protein</topology>
    </subcellularLocation>
</comment>
<feature type="transmembrane region" description="Helical" evidence="6">
    <location>
        <begin position="138"/>
        <end position="157"/>
    </location>
</feature>
<proteinExistence type="inferred from homology"/>
<name>E3S024_PYRTT</name>
<keyword evidence="2 6" id="KW-0812">Transmembrane</keyword>
<dbReference type="InterPro" id="IPR013901">
    <property type="entry name" value="Anthrone_oxy"/>
</dbReference>
<keyword evidence="9" id="KW-1185">Reference proteome</keyword>
<dbReference type="HOGENOM" id="CLU_122460_0_0_1"/>
<dbReference type="Proteomes" id="UP000001067">
    <property type="component" value="Unassembled WGS sequence"/>
</dbReference>
<evidence type="ECO:0000256" key="3">
    <source>
        <dbReference type="ARBA" id="ARBA00022989"/>
    </source>
</evidence>